<dbReference type="PANTHER" id="PTHR21301:SF10">
    <property type="entry name" value="REVERSE TRANSCRIPTASE DOMAIN-CONTAINING PROTEIN"/>
    <property type="match status" value="1"/>
</dbReference>
<dbReference type="EnsemblMetazoa" id="LLOJ003181-RA">
    <property type="protein sequence ID" value="LLOJ003181-PA"/>
    <property type="gene ID" value="LLOJ003181"/>
</dbReference>
<dbReference type="VEuPathDB" id="VectorBase:LLOJ003181"/>
<dbReference type="Proteomes" id="UP000092461">
    <property type="component" value="Unassembled WGS sequence"/>
</dbReference>
<reference evidence="1" key="1">
    <citation type="submission" date="2020-05" db="UniProtKB">
        <authorList>
            <consortium name="EnsemblMetazoa"/>
        </authorList>
    </citation>
    <scope>IDENTIFICATION</scope>
    <source>
        <strain evidence="1">Jacobina</strain>
    </source>
</reference>
<protein>
    <recommendedName>
        <fullName evidence="3">Reverse transcriptase domain-containing protein</fullName>
    </recommendedName>
</protein>
<evidence type="ECO:0000313" key="1">
    <source>
        <dbReference type="EnsemblMetazoa" id="LLOJ003181-PA"/>
    </source>
</evidence>
<accession>A0A1B0CFR0</accession>
<name>A0A1B0CFR0_LUTLO</name>
<evidence type="ECO:0008006" key="3">
    <source>
        <dbReference type="Google" id="ProtNLM"/>
    </source>
</evidence>
<sequence>MFDGILGKSRETVQRKLSTLLEESGTSVENNVDKPNFIQNISDEIVPPNVAKLLALGPKFVLPTRKIPILHAIADVESVVREVPDEAEADSLRARLVNILQNGVTHPRNLSPQEKIITSWRNETKTFMDEKKDKVIVTSADKGNVTDVMNKDEYEGKMQQLVGDETTYKKIPRDLTNRFQTKNNELITSLVNKGSIDPALKTRYTTYNAVAPRIPIVSFVGSPTYNSAKLVTEILSPFAENELNVRNSLDLVEFLRNKRLPEGYILISLDVIALFTNIPTDLALSEVERRFEEISDHTTMDKKDLLRLIQ</sequence>
<dbReference type="VEuPathDB" id="VectorBase:LLONM1_001473"/>
<proteinExistence type="predicted"/>
<dbReference type="PANTHER" id="PTHR21301">
    <property type="entry name" value="REVERSE TRANSCRIPTASE"/>
    <property type="match status" value="1"/>
</dbReference>
<dbReference type="EMBL" id="AJWK01010291">
    <property type="status" value="NOT_ANNOTATED_CDS"/>
    <property type="molecule type" value="Genomic_DNA"/>
</dbReference>
<evidence type="ECO:0000313" key="2">
    <source>
        <dbReference type="Proteomes" id="UP000092461"/>
    </source>
</evidence>
<organism evidence="1 2">
    <name type="scientific">Lutzomyia longipalpis</name>
    <name type="common">Sand fly</name>
    <dbReference type="NCBI Taxonomy" id="7200"/>
    <lineage>
        <taxon>Eukaryota</taxon>
        <taxon>Metazoa</taxon>
        <taxon>Ecdysozoa</taxon>
        <taxon>Arthropoda</taxon>
        <taxon>Hexapoda</taxon>
        <taxon>Insecta</taxon>
        <taxon>Pterygota</taxon>
        <taxon>Neoptera</taxon>
        <taxon>Endopterygota</taxon>
        <taxon>Diptera</taxon>
        <taxon>Nematocera</taxon>
        <taxon>Psychodoidea</taxon>
        <taxon>Psychodidae</taxon>
        <taxon>Lutzomyia</taxon>
        <taxon>Lutzomyia</taxon>
    </lineage>
</organism>
<keyword evidence="2" id="KW-1185">Reference proteome</keyword>
<dbReference type="AlphaFoldDB" id="A0A1B0CFR0"/>